<dbReference type="Proteomes" id="UP000371041">
    <property type="component" value="Chromosome"/>
</dbReference>
<evidence type="ECO:0000256" key="1">
    <source>
        <dbReference type="SAM" id="Phobius"/>
    </source>
</evidence>
<dbReference type="RefSeq" id="WP_154076112.1">
    <property type="nucleotide sequence ID" value="NZ_CP045929.1"/>
</dbReference>
<keyword evidence="1" id="KW-0472">Membrane</keyword>
<organism evidence="2 3">
    <name type="scientific">Allosaccharopolyspora coralli</name>
    <dbReference type="NCBI Taxonomy" id="2665642"/>
    <lineage>
        <taxon>Bacteria</taxon>
        <taxon>Bacillati</taxon>
        <taxon>Actinomycetota</taxon>
        <taxon>Actinomycetes</taxon>
        <taxon>Pseudonocardiales</taxon>
        <taxon>Pseudonocardiaceae</taxon>
        <taxon>Allosaccharopolyspora</taxon>
    </lineage>
</organism>
<protein>
    <submittedName>
        <fullName evidence="2">Uncharacterized protein</fullName>
    </submittedName>
</protein>
<dbReference type="EMBL" id="CP045929">
    <property type="protein sequence ID" value="QGK69517.1"/>
    <property type="molecule type" value="Genomic_DNA"/>
</dbReference>
<reference evidence="3" key="1">
    <citation type="submission" date="2019-11" db="EMBL/GenBank/DDBJ databases">
        <title>The complete genome sequence of Saccharopolyspora sp. E2A.</title>
        <authorList>
            <person name="Zhang G."/>
        </authorList>
    </citation>
    <scope>NUCLEOTIDE SEQUENCE [LARGE SCALE GENOMIC DNA]</scope>
    <source>
        <strain evidence="3">E2A</strain>
    </source>
</reference>
<feature type="transmembrane region" description="Helical" evidence="1">
    <location>
        <begin position="72"/>
        <end position="93"/>
    </location>
</feature>
<evidence type="ECO:0000313" key="3">
    <source>
        <dbReference type="Proteomes" id="UP000371041"/>
    </source>
</evidence>
<dbReference type="KEGG" id="sace:GIY23_08260"/>
<feature type="transmembrane region" description="Helical" evidence="1">
    <location>
        <begin position="15"/>
        <end position="35"/>
    </location>
</feature>
<keyword evidence="1" id="KW-1133">Transmembrane helix</keyword>
<gene>
    <name evidence="2" type="ORF">GIY23_08260</name>
</gene>
<proteinExistence type="predicted"/>
<dbReference type="AlphaFoldDB" id="A0A5Q3QFC2"/>
<keyword evidence="1" id="KW-0812">Transmembrane</keyword>
<keyword evidence="3" id="KW-1185">Reference proteome</keyword>
<sequence>MRTASSTDTPDPPPAFRAAVSLIVLLAGGSVLGALYGTDDLMAQLLAALLLLPFMLFYLVGSSHLTSQSWTVTVHFLATLAIPFAVVGVPSWWLLLAGDRLPGCLVQFVIETQGNRGLSYDHEVLCEAERMDYTSRGDPIAQGGDRLDMLTDPTGILAPVPSPVVPTGFGWITLAVVAAALAVAVVEVVRQHRTAPSGTDKEEYAR</sequence>
<feature type="transmembrane region" description="Helical" evidence="1">
    <location>
        <begin position="169"/>
        <end position="189"/>
    </location>
</feature>
<feature type="transmembrane region" description="Helical" evidence="1">
    <location>
        <begin position="41"/>
        <end position="60"/>
    </location>
</feature>
<evidence type="ECO:0000313" key="2">
    <source>
        <dbReference type="EMBL" id="QGK69517.1"/>
    </source>
</evidence>
<name>A0A5Q3QFC2_9PSEU</name>
<accession>A0A5Q3QFC2</accession>